<sequence>MYQAIIGQFVRELLAIRHKSIPTSHNKISSCEHLLYSQAHCFDIIRRLDGLSVVKLSSESHQLVQK</sequence>
<dbReference type="STRING" id="1328313.DS2_07908"/>
<proteinExistence type="predicted"/>
<evidence type="ECO:0000313" key="1">
    <source>
        <dbReference type="EMBL" id="EWH10381.1"/>
    </source>
</evidence>
<accession>W7QEN5</accession>
<dbReference type="Proteomes" id="UP000019276">
    <property type="component" value="Unassembled WGS sequence"/>
</dbReference>
<name>W7QEN5_9ALTE</name>
<reference evidence="1 2" key="1">
    <citation type="journal article" date="2014" name="Genome Announc.">
        <title>Draft Genome Sequence of the Agar-Degrading Bacterium Catenovulum sp. Strain DS-2, Isolated from Intestines of Haliotis diversicolor.</title>
        <authorList>
            <person name="Shan D."/>
            <person name="Li X."/>
            <person name="Gu Z."/>
            <person name="Wei G."/>
            <person name="Gao Z."/>
            <person name="Shao Z."/>
        </authorList>
    </citation>
    <scope>NUCLEOTIDE SEQUENCE [LARGE SCALE GENOMIC DNA]</scope>
    <source>
        <strain evidence="1 2">DS-2</strain>
    </source>
</reference>
<protein>
    <submittedName>
        <fullName evidence="1">Uncharacterized protein</fullName>
    </submittedName>
</protein>
<evidence type="ECO:0000313" key="2">
    <source>
        <dbReference type="Proteomes" id="UP000019276"/>
    </source>
</evidence>
<dbReference type="AlphaFoldDB" id="W7QEN5"/>
<gene>
    <name evidence="1" type="ORF">DS2_07908</name>
</gene>
<organism evidence="1 2">
    <name type="scientific">Catenovulum agarivorans DS-2</name>
    <dbReference type="NCBI Taxonomy" id="1328313"/>
    <lineage>
        <taxon>Bacteria</taxon>
        <taxon>Pseudomonadati</taxon>
        <taxon>Pseudomonadota</taxon>
        <taxon>Gammaproteobacteria</taxon>
        <taxon>Alteromonadales</taxon>
        <taxon>Alteromonadaceae</taxon>
        <taxon>Catenovulum</taxon>
    </lineage>
</organism>
<comment type="caution">
    <text evidence="1">The sequence shown here is derived from an EMBL/GenBank/DDBJ whole genome shotgun (WGS) entry which is preliminary data.</text>
</comment>
<keyword evidence="2" id="KW-1185">Reference proteome</keyword>
<dbReference type="EMBL" id="ARZY01000012">
    <property type="protein sequence ID" value="EWH10381.1"/>
    <property type="molecule type" value="Genomic_DNA"/>
</dbReference>